<protein>
    <submittedName>
        <fullName evidence="1">Uncharacterized protein</fullName>
    </submittedName>
</protein>
<reference evidence="1" key="1">
    <citation type="submission" date="2022-07" db="EMBL/GenBank/DDBJ databases">
        <title>Genome Sequence of Lecanicillium saksenae.</title>
        <authorList>
            <person name="Buettner E."/>
        </authorList>
    </citation>
    <scope>NUCLEOTIDE SEQUENCE</scope>
    <source>
        <strain evidence="1">VT-O1</strain>
    </source>
</reference>
<gene>
    <name evidence="1" type="ORF">NLG97_g8067</name>
</gene>
<name>A0ACC1QLC2_9HYPO</name>
<evidence type="ECO:0000313" key="2">
    <source>
        <dbReference type="Proteomes" id="UP001148737"/>
    </source>
</evidence>
<evidence type="ECO:0000313" key="1">
    <source>
        <dbReference type="EMBL" id="KAJ3480461.1"/>
    </source>
</evidence>
<proteinExistence type="predicted"/>
<comment type="caution">
    <text evidence="1">The sequence shown here is derived from an EMBL/GenBank/DDBJ whole genome shotgun (WGS) entry which is preliminary data.</text>
</comment>
<keyword evidence="2" id="KW-1185">Reference proteome</keyword>
<dbReference type="EMBL" id="JANAKD010001346">
    <property type="protein sequence ID" value="KAJ3480461.1"/>
    <property type="molecule type" value="Genomic_DNA"/>
</dbReference>
<organism evidence="1 2">
    <name type="scientific">Lecanicillium saksenae</name>
    <dbReference type="NCBI Taxonomy" id="468837"/>
    <lineage>
        <taxon>Eukaryota</taxon>
        <taxon>Fungi</taxon>
        <taxon>Dikarya</taxon>
        <taxon>Ascomycota</taxon>
        <taxon>Pezizomycotina</taxon>
        <taxon>Sordariomycetes</taxon>
        <taxon>Hypocreomycetidae</taxon>
        <taxon>Hypocreales</taxon>
        <taxon>Cordycipitaceae</taxon>
        <taxon>Lecanicillium</taxon>
    </lineage>
</organism>
<accession>A0ACC1QLC2</accession>
<dbReference type="Proteomes" id="UP001148737">
    <property type="component" value="Unassembled WGS sequence"/>
</dbReference>
<sequence length="320" mass="36904">MSAEATSDVEGEAPYPSFEERREQGHRFSCVPEACRIYWPLEGTFPSNIAYMNPMGKLNRMRNLEDLEPLYQPETDTWHEIASMPFTTMKVSSIRLSLRELHDWEWRWIGFHRECGEEQKEYVTCGDLDDEDRPYRSEADEDGNWEVDSDTEFLIKCCGKDRPLKKKGRSLTITPAEGNTFVTIRDYLGTVHAWLMNMRDDVIQGSEYVHWSGEDDTEWMVDHIMGYDLSIKSKKAWVNRHGPMSPAQEASSARIFERIKRERAAEREAEKAAKQPKMAEEQTVAEQQKATESTAEQKSAEEQKESQDSVVLVSSTSVNL</sequence>